<dbReference type="InterPro" id="IPR037224">
    <property type="entry name" value="PapC_N_sf"/>
</dbReference>
<keyword evidence="8 9" id="KW-0998">Cell outer membrane</keyword>
<evidence type="ECO:0000256" key="3">
    <source>
        <dbReference type="ARBA" id="ARBA00022448"/>
    </source>
</evidence>
<evidence type="ECO:0000256" key="2">
    <source>
        <dbReference type="ARBA" id="ARBA00008064"/>
    </source>
</evidence>
<evidence type="ECO:0000259" key="10">
    <source>
        <dbReference type="Pfam" id="PF13954"/>
    </source>
</evidence>
<sequence length="720" mass="78573">MLSALLMARADAAGFDVKTLENLGYNADIAAFFSTSRFLPGVQRVTLEVNAAQRYQEEVRFGQEGELCLEARLADTLHLRLTSPLGDCERIESRWPQAQVRVFPGTFRVELTLPEEAFDPDKLRSEQRGGYAVMLNYDLYGNRMQGSYGNQQSWQAMLEPGLNISNWVIRNRSSYSKSEFGDRLDVYETSATRDFPHWGALVQVGEFSVGGALSGGLPITGLQLSSERFQLTHATLAVPLQGSVSSQATVEVKQYGQVMYRTLLPAGPFTLDNLGQAATGVETEVTVTDAEGFQQRFTVTPGLGDEQGQQSGYQLAVGRYRLQGRQQNQASPPALLMGEKQFSLSGFRQIGMGGMLSAKYQRLAWQGGLGDKLGNWLSANAVYSRGRQQGIQLDAQGRLTVSRSFSLSLTGQYRTLGFLNADESLRQPTGWAEARMGSRLHYTGGLAVSWNTPAWGVFTYSLSHERYYRDNTPGWGHTLAYGKSLGAASLNLSLQSSSRSQPTLYAGVSLPLGGGRVNSRLQQRRNKQMTLGSSWQGDVRGPLKGYLDIARDSSGDYQTSGNLSGNTAYTRLSLGASRSSQGSFSQSLLSSGSMGVANNTWVMSPQRVGDTLIVVSVPGYAGTRITGVGEGITDFAGDVLLPSATPYTPLKAQVDTLSLPLNLRLDTTAQELELARGSVAKRQFRVTEVRQLLLTIRDARGTYCPQGHLYMMRKGSCWGP</sequence>
<dbReference type="Pfam" id="PF00577">
    <property type="entry name" value="Usher"/>
    <property type="match status" value="1"/>
</dbReference>
<dbReference type="Pfam" id="PF13954">
    <property type="entry name" value="PapC_N"/>
    <property type="match status" value="1"/>
</dbReference>
<reference evidence="11 12" key="1">
    <citation type="submission" date="2018-12" db="EMBL/GenBank/DDBJ databases">
        <authorList>
            <consortium name="Pathogen Informatics"/>
        </authorList>
    </citation>
    <scope>NUCLEOTIDE SEQUENCE [LARGE SCALE GENOMIC DNA]</scope>
    <source>
        <strain evidence="11 12">NCTC13193</strain>
    </source>
</reference>
<keyword evidence="11" id="KW-0346">Stress response</keyword>
<dbReference type="InterPro" id="IPR025885">
    <property type="entry name" value="PapC_N"/>
</dbReference>
<evidence type="ECO:0000313" key="12">
    <source>
        <dbReference type="Proteomes" id="UP000270487"/>
    </source>
</evidence>
<dbReference type="SUPFAM" id="SSF141729">
    <property type="entry name" value="FimD N-terminal domain-like"/>
    <property type="match status" value="1"/>
</dbReference>
<dbReference type="PANTHER" id="PTHR30451:SF8">
    <property type="entry name" value="FIMBRIAL USHER PROTEIN"/>
    <property type="match status" value="1"/>
</dbReference>
<evidence type="ECO:0000256" key="1">
    <source>
        <dbReference type="ARBA" id="ARBA00004571"/>
    </source>
</evidence>
<dbReference type="GO" id="GO:0015473">
    <property type="term" value="F:fimbrial usher porin activity"/>
    <property type="evidence" value="ECO:0007669"/>
    <property type="project" value="InterPro"/>
</dbReference>
<evidence type="ECO:0000256" key="6">
    <source>
        <dbReference type="ARBA" id="ARBA00022729"/>
    </source>
</evidence>
<protein>
    <submittedName>
        <fullName evidence="11">Heat shock protein E</fullName>
    </submittedName>
</protein>
<gene>
    <name evidence="11" type="primary">htrE_11</name>
    <name evidence="11" type="ORF">NCTC13193_05364</name>
</gene>
<dbReference type="EMBL" id="LR134492">
    <property type="protein sequence ID" value="VEI76527.1"/>
    <property type="molecule type" value="Genomic_DNA"/>
</dbReference>
<keyword evidence="5 9" id="KW-0812">Transmembrane</keyword>
<keyword evidence="7 9" id="KW-0472">Membrane</keyword>
<keyword evidence="3 9" id="KW-0813">Transport</keyword>
<evidence type="ECO:0000256" key="9">
    <source>
        <dbReference type="RuleBase" id="RU003884"/>
    </source>
</evidence>
<dbReference type="Gene3D" id="3.10.20.410">
    <property type="match status" value="1"/>
</dbReference>
<organism evidence="11 12">
    <name type="scientific">Serratia fonticola</name>
    <dbReference type="NCBI Taxonomy" id="47917"/>
    <lineage>
        <taxon>Bacteria</taxon>
        <taxon>Pseudomonadati</taxon>
        <taxon>Pseudomonadota</taxon>
        <taxon>Gammaproteobacteria</taxon>
        <taxon>Enterobacterales</taxon>
        <taxon>Yersiniaceae</taxon>
        <taxon>Serratia</taxon>
    </lineage>
</organism>
<dbReference type="InterPro" id="IPR018030">
    <property type="entry name" value="Fimbrial_membr_usher_CS"/>
</dbReference>
<proteinExistence type="inferred from homology"/>
<keyword evidence="6" id="KW-0732">Signal</keyword>
<evidence type="ECO:0000256" key="7">
    <source>
        <dbReference type="ARBA" id="ARBA00023136"/>
    </source>
</evidence>
<dbReference type="InterPro" id="IPR000015">
    <property type="entry name" value="Fimb_usher"/>
</dbReference>
<keyword evidence="4" id="KW-1134">Transmembrane beta strand</keyword>
<dbReference type="Proteomes" id="UP000270487">
    <property type="component" value="Chromosome"/>
</dbReference>
<evidence type="ECO:0000256" key="4">
    <source>
        <dbReference type="ARBA" id="ARBA00022452"/>
    </source>
</evidence>
<accession>A0A3S4Z6F2</accession>
<dbReference type="InterPro" id="IPR042186">
    <property type="entry name" value="FimD_plug_dom"/>
</dbReference>
<dbReference type="PROSITE" id="PS01151">
    <property type="entry name" value="FIMBRIAL_USHER"/>
    <property type="match status" value="1"/>
</dbReference>
<dbReference type="PANTHER" id="PTHR30451">
    <property type="entry name" value="OUTER MEMBRANE USHER PROTEIN"/>
    <property type="match status" value="1"/>
</dbReference>
<dbReference type="GO" id="GO:0009297">
    <property type="term" value="P:pilus assembly"/>
    <property type="evidence" value="ECO:0007669"/>
    <property type="project" value="InterPro"/>
</dbReference>
<comment type="similarity">
    <text evidence="2 9">Belongs to the fimbrial export usher family.</text>
</comment>
<feature type="domain" description="PapC N-terminal" evidence="10">
    <location>
        <begin position="15"/>
        <end position="139"/>
    </location>
</feature>
<evidence type="ECO:0000256" key="5">
    <source>
        <dbReference type="ARBA" id="ARBA00022692"/>
    </source>
</evidence>
<dbReference type="Gene3D" id="2.60.40.2610">
    <property type="entry name" value="Outer membrane usher protein FimD, plug domain"/>
    <property type="match status" value="1"/>
</dbReference>
<name>A0A3S4Z6F2_SERFO</name>
<dbReference type="Gene3D" id="2.60.40.3110">
    <property type="match status" value="1"/>
</dbReference>
<evidence type="ECO:0000313" key="11">
    <source>
        <dbReference type="EMBL" id="VEI76527.1"/>
    </source>
</evidence>
<dbReference type="GO" id="GO:0009279">
    <property type="term" value="C:cell outer membrane"/>
    <property type="evidence" value="ECO:0007669"/>
    <property type="project" value="UniProtKB-SubCell"/>
</dbReference>
<evidence type="ECO:0000256" key="8">
    <source>
        <dbReference type="ARBA" id="ARBA00023237"/>
    </source>
</evidence>
<keyword evidence="9" id="KW-1029">Fimbrium biogenesis</keyword>
<dbReference type="AlphaFoldDB" id="A0A3S4Z6F2"/>
<comment type="subcellular location">
    <subcellularLocation>
        <location evidence="1 9">Cell outer membrane</location>
        <topology evidence="1 9">Multi-pass membrane protein</topology>
    </subcellularLocation>
</comment>